<evidence type="ECO:0008006" key="5">
    <source>
        <dbReference type="Google" id="ProtNLM"/>
    </source>
</evidence>
<feature type="signal peptide" evidence="2">
    <location>
        <begin position="1"/>
        <end position="29"/>
    </location>
</feature>
<keyword evidence="2" id="KW-0732">Signal</keyword>
<gene>
    <name evidence="3" type="ORF">JQS43_00520</name>
</gene>
<organism evidence="3 4">
    <name type="scientific">Natronosporangium hydrolyticum</name>
    <dbReference type="NCBI Taxonomy" id="2811111"/>
    <lineage>
        <taxon>Bacteria</taxon>
        <taxon>Bacillati</taxon>
        <taxon>Actinomycetota</taxon>
        <taxon>Actinomycetes</taxon>
        <taxon>Micromonosporales</taxon>
        <taxon>Micromonosporaceae</taxon>
        <taxon>Natronosporangium</taxon>
    </lineage>
</organism>
<dbReference type="AlphaFoldDB" id="A0A895YFP6"/>
<accession>A0A895YFP6</accession>
<evidence type="ECO:0000313" key="4">
    <source>
        <dbReference type="Proteomes" id="UP000662857"/>
    </source>
</evidence>
<feature type="chain" id="PRO_5039040556" description="Lipoprotein" evidence="2">
    <location>
        <begin position="30"/>
        <end position="216"/>
    </location>
</feature>
<evidence type="ECO:0000256" key="1">
    <source>
        <dbReference type="SAM" id="MobiDB-lite"/>
    </source>
</evidence>
<evidence type="ECO:0000313" key="3">
    <source>
        <dbReference type="EMBL" id="QSB14915.1"/>
    </source>
</evidence>
<reference evidence="3" key="1">
    <citation type="submission" date="2021-02" db="EMBL/GenBank/DDBJ databases">
        <title>Natrosporangium hydrolyticum gen. nov., sp. nov, a haloalkaliphilic actinobacterium from a soda solonchak soil.</title>
        <authorList>
            <person name="Sorokin D.Y."/>
            <person name="Khijniak T.V."/>
            <person name="Zakharycheva A.P."/>
            <person name="Boueva O.V."/>
            <person name="Ariskina E.V."/>
            <person name="Hahnke R.L."/>
            <person name="Bunk B."/>
            <person name="Sproer C."/>
            <person name="Schumann P."/>
            <person name="Evtushenko L.I."/>
            <person name="Kublanov I.V."/>
        </authorList>
    </citation>
    <scope>NUCLEOTIDE SEQUENCE</scope>
    <source>
        <strain evidence="3">DSM 106523</strain>
    </source>
</reference>
<feature type="region of interest" description="Disordered" evidence="1">
    <location>
        <begin position="27"/>
        <end position="54"/>
    </location>
</feature>
<protein>
    <recommendedName>
        <fullName evidence="5">Lipoprotein</fullName>
    </recommendedName>
</protein>
<dbReference type="Proteomes" id="UP000662857">
    <property type="component" value="Chromosome"/>
</dbReference>
<dbReference type="KEGG" id="nhy:JQS43_00520"/>
<feature type="compositionally biased region" description="Pro residues" evidence="1">
    <location>
        <begin position="35"/>
        <end position="46"/>
    </location>
</feature>
<proteinExistence type="predicted"/>
<name>A0A895YFP6_9ACTN</name>
<evidence type="ECO:0000256" key="2">
    <source>
        <dbReference type="SAM" id="SignalP"/>
    </source>
</evidence>
<sequence length="216" mass="23442">MAQRATLLLRTVGTISAAALLAAGLTACGDDDDGLPPPPASPPPADPTDNEETLDLTPEEQEAIDEAQLVIDDFFDAYVEDARLGEPYEVAESIRVVGGRPLEFAAAELSQELQAESVENYNDGVIFEGEFSWDYLRPEGADLDRIVNDFSVPEVELSYCLDATDWTPVDRETNEPTGEPGDRRIAIISAVWYDGRGGNEEGWQVSGWEDKASGSC</sequence>
<dbReference type="EMBL" id="CP070499">
    <property type="protein sequence ID" value="QSB14915.1"/>
    <property type="molecule type" value="Genomic_DNA"/>
</dbReference>
<dbReference type="PROSITE" id="PS51257">
    <property type="entry name" value="PROKAR_LIPOPROTEIN"/>
    <property type="match status" value="1"/>
</dbReference>
<keyword evidence="4" id="KW-1185">Reference proteome</keyword>
<dbReference type="RefSeq" id="WP_239677078.1">
    <property type="nucleotide sequence ID" value="NZ_CP070499.1"/>
</dbReference>